<dbReference type="InterPro" id="IPR051532">
    <property type="entry name" value="Ester_Hydrolysis_Enzymes"/>
</dbReference>
<dbReference type="InterPro" id="IPR013830">
    <property type="entry name" value="SGNH_hydro"/>
</dbReference>
<dbReference type="EMBL" id="JBBMRA010000011">
    <property type="protein sequence ID" value="MEM5537125.1"/>
    <property type="molecule type" value="Genomic_DNA"/>
</dbReference>
<proteinExistence type="predicted"/>
<dbReference type="PANTHER" id="PTHR30383">
    <property type="entry name" value="THIOESTERASE 1/PROTEASE 1/LYSOPHOSPHOLIPASE L1"/>
    <property type="match status" value="1"/>
</dbReference>
<dbReference type="Gene3D" id="3.40.50.1110">
    <property type="entry name" value="SGNH hydrolase"/>
    <property type="match status" value="1"/>
</dbReference>
<comment type="caution">
    <text evidence="2">The sequence shown here is derived from an EMBL/GenBank/DDBJ whole genome shotgun (WGS) entry which is preliminary data.</text>
</comment>
<evidence type="ECO:0000313" key="2">
    <source>
        <dbReference type="EMBL" id="MEM5537125.1"/>
    </source>
</evidence>
<dbReference type="Pfam" id="PF13472">
    <property type="entry name" value="Lipase_GDSL_2"/>
    <property type="match status" value="1"/>
</dbReference>
<dbReference type="CDD" id="cd01822">
    <property type="entry name" value="Lysophospholipase_L1_like"/>
    <property type="match status" value="1"/>
</dbReference>
<dbReference type="PANTHER" id="PTHR30383:SF24">
    <property type="entry name" value="THIOESTERASE 1_PROTEASE 1_LYSOPHOSPHOLIPASE L1"/>
    <property type="match status" value="1"/>
</dbReference>
<gene>
    <name evidence="2" type="ORF">WNY58_12050</name>
</gene>
<protein>
    <submittedName>
        <fullName evidence="2">Arylesterase</fullName>
    </submittedName>
</protein>
<dbReference type="Proteomes" id="UP001449225">
    <property type="component" value="Unassembled WGS sequence"/>
</dbReference>
<keyword evidence="3" id="KW-1185">Reference proteome</keyword>
<dbReference type="InterPro" id="IPR036514">
    <property type="entry name" value="SGNH_hydro_sf"/>
</dbReference>
<accession>A0ABU9TTS8</accession>
<organism evidence="2 3">
    <name type="scientific">Neptuniibacter pectenicola</name>
    <dbReference type="NCBI Taxonomy" id="1806669"/>
    <lineage>
        <taxon>Bacteria</taxon>
        <taxon>Pseudomonadati</taxon>
        <taxon>Pseudomonadota</taxon>
        <taxon>Gammaproteobacteria</taxon>
        <taxon>Oceanospirillales</taxon>
        <taxon>Oceanospirillaceae</taxon>
        <taxon>Neptuniibacter</taxon>
    </lineage>
</organism>
<evidence type="ECO:0000313" key="3">
    <source>
        <dbReference type="Proteomes" id="UP001449225"/>
    </source>
</evidence>
<sequence length="206" mass="22891">MRILLSLLIILGHFTLTLPASAGSLVVLGDSLSSAHNMKPEQGWVHLLDQRIQREGYLIDVINASVSGDTTQNGIARLKMLLQKVDAEIVIIELGGNDGLRGTPPFAIRKNLVRLIDMVEEVDAEVVLLGIQLPANYGVAYTQAFKEIYPDIADETGVFFVPFFMEQVALVPERMQKDGIHPNAKGQPYLVDKVWPYLEPLLEERD</sequence>
<feature type="domain" description="SGNH hydrolase-type esterase" evidence="1">
    <location>
        <begin position="27"/>
        <end position="187"/>
    </location>
</feature>
<dbReference type="SUPFAM" id="SSF52266">
    <property type="entry name" value="SGNH hydrolase"/>
    <property type="match status" value="1"/>
</dbReference>
<evidence type="ECO:0000259" key="1">
    <source>
        <dbReference type="Pfam" id="PF13472"/>
    </source>
</evidence>
<dbReference type="RefSeq" id="WP_231902150.1">
    <property type="nucleotide sequence ID" value="NZ_CAXBCE010000028.1"/>
</dbReference>
<name>A0ABU9TTS8_9GAMM</name>
<reference evidence="2 3" key="1">
    <citation type="submission" date="2024-03" db="EMBL/GenBank/DDBJ databases">
        <title>Community enrichment and isolation of bacterial strains for fucoidan degradation.</title>
        <authorList>
            <person name="Sichert A."/>
        </authorList>
    </citation>
    <scope>NUCLEOTIDE SEQUENCE [LARGE SCALE GENOMIC DNA]</scope>
    <source>
        <strain evidence="2 3">AS76</strain>
    </source>
</reference>